<sequence length="481" mass="54903">MQDFLDDLKVYLIGEGRRVLSSVVEREREGRRKDVGRNAPSVGGLTQSDMSYFAEEAEALGNALMANYYIQHMLAQNPKSKETLIAAGSFFARVDNREAALVCLRRCLEMTPNDVEILWKVGTLLTEMGKLDEAKSLLEAASDIAPSHPTVRIILSAYSNHLYHSDLFYESLYNTWNFERTLTITNQLQSQHSITSKAVKWEDQEEADAKSEYANCADLIGTIDRLLELKASALADVTLARLLLHIKQYRCTLGDVRAGEDLLEDLKLPDGVTRSSKAYRDYMHDLSAYHRLVACHMMQSRDEEKRLLQAQMHLKAALQAQPECVDNWACMGRLCYQQGNKEGAVECFERAMQLETWSSKQHRGIQLQLARCYAEMKEFEKSKAQYLRCCSEHPTPVSWKGVGVACFRMSRWEEAEVALQESNRLNTRDADVWAYLAMICLKTNKRPQAEMCLQSVHMVRLSIVVYTQEVVELRPHSFSFL</sequence>
<keyword evidence="2 3" id="KW-0802">TPR repeat</keyword>
<keyword evidence="1" id="KW-0677">Repeat</keyword>
<dbReference type="AlphaFoldDB" id="A0A0R3X8X6"/>
<dbReference type="Pfam" id="PF13174">
    <property type="entry name" value="TPR_6"/>
    <property type="match status" value="1"/>
</dbReference>
<dbReference type="PROSITE" id="PS50005">
    <property type="entry name" value="TPR"/>
    <property type="match status" value="3"/>
</dbReference>
<evidence type="ECO:0000313" key="5">
    <source>
        <dbReference type="Proteomes" id="UP000274429"/>
    </source>
</evidence>
<dbReference type="PANTHER" id="PTHR44314:SF1">
    <property type="entry name" value="CILIA- AND FLAGELLA-ASSOCIATED PROTEIN 70"/>
    <property type="match status" value="1"/>
</dbReference>
<dbReference type="PANTHER" id="PTHR44314">
    <property type="entry name" value="CILIA- AND FLAGELLA-ASSOCIATED PROTEIN 70"/>
    <property type="match status" value="1"/>
</dbReference>
<name>A0A0R3X8X6_HYDTA</name>
<evidence type="ECO:0000256" key="3">
    <source>
        <dbReference type="PROSITE-ProRule" id="PRU00339"/>
    </source>
</evidence>
<evidence type="ECO:0000313" key="6">
    <source>
        <dbReference type="WBParaSite" id="TTAC_0001000101-mRNA-1"/>
    </source>
</evidence>
<organism evidence="6">
    <name type="scientific">Hydatigena taeniaeformis</name>
    <name type="common">Feline tapeworm</name>
    <name type="synonym">Taenia taeniaeformis</name>
    <dbReference type="NCBI Taxonomy" id="6205"/>
    <lineage>
        <taxon>Eukaryota</taxon>
        <taxon>Metazoa</taxon>
        <taxon>Spiralia</taxon>
        <taxon>Lophotrochozoa</taxon>
        <taxon>Platyhelminthes</taxon>
        <taxon>Cestoda</taxon>
        <taxon>Eucestoda</taxon>
        <taxon>Cyclophyllidea</taxon>
        <taxon>Taeniidae</taxon>
        <taxon>Hydatigera</taxon>
    </lineage>
</organism>
<feature type="repeat" description="TPR" evidence="3">
    <location>
        <begin position="81"/>
        <end position="114"/>
    </location>
</feature>
<protein>
    <submittedName>
        <fullName evidence="6">TPR_REGION domain-containing protein</fullName>
    </submittedName>
</protein>
<accession>A0A0R3X8X6</accession>
<dbReference type="Pfam" id="PF13181">
    <property type="entry name" value="TPR_8"/>
    <property type="match status" value="1"/>
</dbReference>
<feature type="repeat" description="TPR" evidence="3">
    <location>
        <begin position="115"/>
        <end position="148"/>
    </location>
</feature>
<reference evidence="4 5" key="2">
    <citation type="submission" date="2018-11" db="EMBL/GenBank/DDBJ databases">
        <authorList>
            <consortium name="Pathogen Informatics"/>
        </authorList>
    </citation>
    <scope>NUCLEOTIDE SEQUENCE [LARGE SCALE GENOMIC DNA]</scope>
</reference>
<dbReference type="Gene3D" id="1.25.40.10">
    <property type="entry name" value="Tetratricopeptide repeat domain"/>
    <property type="match status" value="2"/>
</dbReference>
<dbReference type="STRING" id="6205.A0A0R3X8X6"/>
<dbReference type="SMART" id="SM00028">
    <property type="entry name" value="TPR"/>
    <property type="match status" value="6"/>
</dbReference>
<keyword evidence="5" id="KW-1185">Reference proteome</keyword>
<evidence type="ECO:0000256" key="2">
    <source>
        <dbReference type="ARBA" id="ARBA00022803"/>
    </source>
</evidence>
<dbReference type="GO" id="GO:0003341">
    <property type="term" value="P:cilium movement"/>
    <property type="evidence" value="ECO:0007669"/>
    <property type="project" value="TreeGrafter"/>
</dbReference>
<dbReference type="OrthoDB" id="10262375at2759"/>
<proteinExistence type="predicted"/>
<feature type="repeat" description="TPR" evidence="3">
    <location>
        <begin position="325"/>
        <end position="358"/>
    </location>
</feature>
<dbReference type="InterPro" id="IPR019734">
    <property type="entry name" value="TPR_rpt"/>
</dbReference>
<dbReference type="GO" id="GO:0070062">
    <property type="term" value="C:extracellular exosome"/>
    <property type="evidence" value="ECO:0007669"/>
    <property type="project" value="TreeGrafter"/>
</dbReference>
<dbReference type="Proteomes" id="UP000274429">
    <property type="component" value="Unassembled WGS sequence"/>
</dbReference>
<dbReference type="EMBL" id="UYWX01021216">
    <property type="protein sequence ID" value="VDM34966.1"/>
    <property type="molecule type" value="Genomic_DNA"/>
</dbReference>
<dbReference type="Pfam" id="PF07719">
    <property type="entry name" value="TPR_2"/>
    <property type="match status" value="1"/>
</dbReference>
<dbReference type="GO" id="GO:0060271">
    <property type="term" value="P:cilium assembly"/>
    <property type="evidence" value="ECO:0007669"/>
    <property type="project" value="TreeGrafter"/>
</dbReference>
<dbReference type="GO" id="GO:0031514">
    <property type="term" value="C:motile cilium"/>
    <property type="evidence" value="ECO:0007669"/>
    <property type="project" value="TreeGrafter"/>
</dbReference>
<dbReference type="WBParaSite" id="TTAC_0001000101-mRNA-1">
    <property type="protein sequence ID" value="TTAC_0001000101-mRNA-1"/>
    <property type="gene ID" value="TTAC_0001000101"/>
</dbReference>
<reference evidence="6" key="1">
    <citation type="submission" date="2017-02" db="UniProtKB">
        <authorList>
            <consortium name="WormBaseParasite"/>
        </authorList>
    </citation>
    <scope>IDENTIFICATION</scope>
</reference>
<dbReference type="InterPro" id="IPR011990">
    <property type="entry name" value="TPR-like_helical_dom_sf"/>
</dbReference>
<evidence type="ECO:0000313" key="4">
    <source>
        <dbReference type="EMBL" id="VDM34966.1"/>
    </source>
</evidence>
<gene>
    <name evidence="4" type="ORF">TTAC_LOCUS9986</name>
</gene>
<dbReference type="InterPro" id="IPR013105">
    <property type="entry name" value="TPR_2"/>
</dbReference>
<dbReference type="InterPro" id="IPR052628">
    <property type="entry name" value="CFAP70"/>
</dbReference>
<evidence type="ECO:0000256" key="1">
    <source>
        <dbReference type="ARBA" id="ARBA00022737"/>
    </source>
</evidence>
<dbReference type="SUPFAM" id="SSF48452">
    <property type="entry name" value="TPR-like"/>
    <property type="match status" value="1"/>
</dbReference>